<evidence type="ECO:0000259" key="7">
    <source>
        <dbReference type="Pfam" id="PF17682"/>
    </source>
</evidence>
<dbReference type="AlphaFoldDB" id="A0A9W6YZ72"/>
<keyword evidence="9" id="KW-1185">Reference proteome</keyword>
<dbReference type="GO" id="GO:0001003">
    <property type="term" value="F:RNA polymerase III type 2 promoter sequence-specific DNA binding"/>
    <property type="evidence" value="ECO:0007669"/>
    <property type="project" value="TreeGrafter"/>
</dbReference>
<organism evidence="8 9">
    <name type="scientific">Ambrosiozyma monospora</name>
    <name type="common">Yeast</name>
    <name type="synonym">Endomycopsis monosporus</name>
    <dbReference type="NCBI Taxonomy" id="43982"/>
    <lineage>
        <taxon>Eukaryota</taxon>
        <taxon>Fungi</taxon>
        <taxon>Dikarya</taxon>
        <taxon>Ascomycota</taxon>
        <taxon>Saccharomycotina</taxon>
        <taxon>Pichiomycetes</taxon>
        <taxon>Pichiales</taxon>
        <taxon>Pichiaceae</taxon>
        <taxon>Ambrosiozyma</taxon>
    </lineage>
</organism>
<name>A0A9W6YZ72_AMBMO</name>
<evidence type="ECO:0000256" key="1">
    <source>
        <dbReference type="ARBA" id="ARBA00004123"/>
    </source>
</evidence>
<dbReference type="Pfam" id="PF09734">
    <property type="entry name" value="Tau95"/>
    <property type="match status" value="1"/>
</dbReference>
<keyword evidence="4" id="KW-0539">Nucleus</keyword>
<dbReference type="InterPro" id="IPR041499">
    <property type="entry name" value="Tfc1/Sfc1_N"/>
</dbReference>
<dbReference type="GO" id="GO:0005634">
    <property type="term" value="C:nucleus"/>
    <property type="evidence" value="ECO:0007669"/>
    <property type="project" value="UniProtKB-SubCell"/>
</dbReference>
<dbReference type="InterPro" id="IPR042536">
    <property type="entry name" value="TFIIIC_tauA_Sfc1"/>
</dbReference>
<gene>
    <name evidence="8" type="ORF">Amon01_000389800</name>
</gene>
<proteinExistence type="predicted"/>
<dbReference type="GO" id="GO:0001002">
    <property type="term" value="F:RNA polymerase III type 1 promoter sequence-specific DNA binding"/>
    <property type="evidence" value="ECO:0007669"/>
    <property type="project" value="TreeGrafter"/>
</dbReference>
<comment type="subcellular location">
    <subcellularLocation>
        <location evidence="1">Nucleus</location>
    </subcellularLocation>
</comment>
<dbReference type="GO" id="GO:0000127">
    <property type="term" value="C:transcription factor TFIIIC complex"/>
    <property type="evidence" value="ECO:0007669"/>
    <property type="project" value="InterPro"/>
</dbReference>
<evidence type="ECO:0000256" key="3">
    <source>
        <dbReference type="ARBA" id="ARBA00023163"/>
    </source>
</evidence>
<accession>A0A9W6YZ72</accession>
<dbReference type="InterPro" id="IPR019136">
    <property type="entry name" value="TF_IIIC_su-5_HTH"/>
</dbReference>
<feature type="domain" description="Transcription factor IIIC subunit Tfc1/Sfc1 triple barrel" evidence="7">
    <location>
        <begin position="20"/>
        <end position="134"/>
    </location>
</feature>
<dbReference type="Gene3D" id="3.30.200.160">
    <property type="entry name" value="TFIIIC, subcomplex tauA, subunit Sfc1, barrel domain"/>
    <property type="match status" value="1"/>
</dbReference>
<dbReference type="Pfam" id="PF17682">
    <property type="entry name" value="Tau95_N"/>
    <property type="match status" value="1"/>
</dbReference>
<keyword evidence="2" id="KW-0238">DNA-binding</keyword>
<evidence type="ECO:0000256" key="2">
    <source>
        <dbReference type="ARBA" id="ARBA00023125"/>
    </source>
</evidence>
<dbReference type="EMBL" id="BSXU01001757">
    <property type="protein sequence ID" value="GMG30743.1"/>
    <property type="molecule type" value="Genomic_DNA"/>
</dbReference>
<dbReference type="OrthoDB" id="5598268at2759"/>
<feature type="compositionally biased region" description="Basic and acidic residues" evidence="5">
    <location>
        <begin position="493"/>
        <end position="509"/>
    </location>
</feature>
<keyword evidence="3" id="KW-0804">Transcription</keyword>
<evidence type="ECO:0000313" key="9">
    <source>
        <dbReference type="Proteomes" id="UP001165063"/>
    </source>
</evidence>
<evidence type="ECO:0000256" key="5">
    <source>
        <dbReference type="SAM" id="MobiDB-lite"/>
    </source>
</evidence>
<feature type="compositionally biased region" description="Polar residues" evidence="5">
    <location>
        <begin position="534"/>
        <end position="543"/>
    </location>
</feature>
<comment type="caution">
    <text evidence="8">The sequence shown here is derived from an EMBL/GenBank/DDBJ whole genome shotgun (WGS) entry which is preliminary data.</text>
</comment>
<dbReference type="Proteomes" id="UP001165063">
    <property type="component" value="Unassembled WGS sequence"/>
</dbReference>
<evidence type="ECO:0000256" key="4">
    <source>
        <dbReference type="ARBA" id="ARBA00023242"/>
    </source>
</evidence>
<sequence>MSANKSQLAPSYSLDLPSYISIEYPLRVKNNEKAIQMVGGNENISKCFIEPDKVLQLKLRPEDPYSHPVDATRMVSNENMLLKVSIPKKVLLRNNRNIQKSIEDCELNGIKYKVESEAKMCQTHKFRDLADFQIIKPESEFVNNFQNSVYKGDLQNLQSFADYIDKDYEKKQTFKDIDLDLPPLVRYARVNIPFNYKYMGQLVVDEEGHFRNKRITLRTIFTQWGKPVPTHYDPRLNKNLEKAEKEIEKMKADNLERLIPNSPAFCFLECLRLIKKLFTLKPIWLRRHIYWMVPAKCRTQLRFALPYVAYTSNTGPWRQSFVRFGYDPTTDKKSAMYQYAGVKTHVKRLNEKDIERMIEEGEETLMIPKTLYSHIDEFSDPESEINKMGLCKIPRQLFFDGENLPTAVSFQLGDFRDPDLCKLLEKSKLTDVCTEEHGWIDPKVAEKFRAVFRYKYRCVSTGKPIDSHALTRILTGQNKKPMPSKPHQTAESNNEKEAGDGKNADTVNHDEDEDEDEDDDDEEEEEEEEDEMMMTTTLNPIQI</sequence>
<feature type="domain" description="Transcription factor IIIC subunit 5 HTH" evidence="6">
    <location>
        <begin position="182"/>
        <end position="339"/>
    </location>
</feature>
<evidence type="ECO:0000313" key="8">
    <source>
        <dbReference type="EMBL" id="GMG30743.1"/>
    </source>
</evidence>
<dbReference type="PANTHER" id="PTHR13230:SF5">
    <property type="entry name" value="GENERAL TRANSCRIPTION FACTOR 3C POLYPEPTIDE 5"/>
    <property type="match status" value="1"/>
</dbReference>
<reference evidence="8" key="1">
    <citation type="submission" date="2023-04" db="EMBL/GenBank/DDBJ databases">
        <title>Ambrosiozyma monospora NBRC 1965.</title>
        <authorList>
            <person name="Ichikawa N."/>
            <person name="Sato H."/>
            <person name="Tonouchi N."/>
        </authorList>
    </citation>
    <scope>NUCLEOTIDE SEQUENCE</scope>
    <source>
        <strain evidence="8">NBRC 1965</strain>
    </source>
</reference>
<feature type="region of interest" description="Disordered" evidence="5">
    <location>
        <begin position="476"/>
        <end position="543"/>
    </location>
</feature>
<dbReference type="InterPro" id="IPR040454">
    <property type="entry name" value="TF_IIIC_Tfc1/Sfc1"/>
</dbReference>
<evidence type="ECO:0000259" key="6">
    <source>
        <dbReference type="Pfam" id="PF09734"/>
    </source>
</evidence>
<dbReference type="GO" id="GO:0006384">
    <property type="term" value="P:transcription initiation at RNA polymerase III promoter"/>
    <property type="evidence" value="ECO:0007669"/>
    <property type="project" value="InterPro"/>
</dbReference>
<protein>
    <submittedName>
        <fullName evidence="8">Unnamed protein product</fullName>
    </submittedName>
</protein>
<dbReference type="PANTHER" id="PTHR13230">
    <property type="entry name" value="GENERAL TRANSCRIPTION FACTOR IIIC, POLYPEPTIDE 5"/>
    <property type="match status" value="1"/>
</dbReference>
<feature type="compositionally biased region" description="Acidic residues" evidence="5">
    <location>
        <begin position="510"/>
        <end position="532"/>
    </location>
</feature>